<keyword evidence="9" id="KW-1185">Reference proteome</keyword>
<feature type="transmembrane region" description="Helical" evidence="6">
    <location>
        <begin position="6"/>
        <end position="34"/>
    </location>
</feature>
<evidence type="ECO:0000313" key="9">
    <source>
        <dbReference type="Proteomes" id="UP001451606"/>
    </source>
</evidence>
<evidence type="ECO:0000256" key="2">
    <source>
        <dbReference type="ARBA" id="ARBA00022475"/>
    </source>
</evidence>
<gene>
    <name evidence="8" type="ORF">OXIME_000169</name>
</gene>
<sequence>MLLLDIVVLWIHIFAAMIFIGGSFFIWLVVWPGVYKYTQDSREHAQIVGKIAKRFAWFTHISLITLIVTGLFNLTWYLPSYSALFDSEGGRALLVKMILVVIMIVIIYGNNLYHGKKIVRLSKEGKMDEVQKIRKISHMMSFISLALMVIIVLLATSLQFLPT</sequence>
<dbReference type="GO" id="GO:0006825">
    <property type="term" value="P:copper ion transport"/>
    <property type="evidence" value="ECO:0007669"/>
    <property type="project" value="InterPro"/>
</dbReference>
<dbReference type="GeneID" id="95966893"/>
<evidence type="ECO:0000256" key="3">
    <source>
        <dbReference type="ARBA" id="ARBA00022692"/>
    </source>
</evidence>
<protein>
    <submittedName>
        <fullName evidence="8">DUF4149 domain-containing protein</fullName>
    </submittedName>
</protein>
<feature type="domain" description="Copper resistance protein D" evidence="7">
    <location>
        <begin position="50"/>
        <end position="154"/>
    </location>
</feature>
<reference evidence="8 9" key="1">
    <citation type="submission" date="2023-09" db="EMBL/GenBank/DDBJ databases">
        <authorList>
            <person name="Golyshina O.V."/>
            <person name="Lunev E.A."/>
            <person name="Bargiela R."/>
            <person name="Gaines M.C."/>
            <person name="Daum B."/>
            <person name="Bale N.J."/>
            <person name="Koenen M."/>
            <person name="Sinninghe Damst J.S."/>
            <person name="Yakimov M."/>
            <person name="Golyshin P.N."/>
        </authorList>
    </citation>
    <scope>NUCLEOTIDE SEQUENCE [LARGE SCALE GENOMIC DNA]</scope>
    <source>
        <strain evidence="8 9">M1</strain>
    </source>
</reference>
<keyword evidence="5 6" id="KW-0472">Membrane</keyword>
<dbReference type="RefSeq" id="WP_393971602.1">
    <property type="nucleotide sequence ID" value="NZ_CP133772.1"/>
</dbReference>
<proteinExistence type="predicted"/>
<dbReference type="InterPro" id="IPR032694">
    <property type="entry name" value="CopC/D"/>
</dbReference>
<name>A0AAX4NFZ9_9ARCH</name>
<evidence type="ECO:0000256" key="4">
    <source>
        <dbReference type="ARBA" id="ARBA00022989"/>
    </source>
</evidence>
<dbReference type="KEGG" id="omr:OXIME_000169"/>
<dbReference type="Proteomes" id="UP001451606">
    <property type="component" value="Chromosome"/>
</dbReference>
<feature type="transmembrane region" description="Helical" evidence="6">
    <location>
        <begin position="93"/>
        <end position="113"/>
    </location>
</feature>
<dbReference type="EMBL" id="CP133772">
    <property type="protein sequence ID" value="WYX99634.1"/>
    <property type="molecule type" value="Genomic_DNA"/>
</dbReference>
<evidence type="ECO:0000256" key="6">
    <source>
        <dbReference type="SAM" id="Phobius"/>
    </source>
</evidence>
<dbReference type="Pfam" id="PF05425">
    <property type="entry name" value="CopD"/>
    <property type="match status" value="1"/>
</dbReference>
<keyword evidence="4 6" id="KW-1133">Transmembrane helix</keyword>
<feature type="transmembrane region" description="Helical" evidence="6">
    <location>
        <begin position="142"/>
        <end position="161"/>
    </location>
</feature>
<dbReference type="InterPro" id="IPR008457">
    <property type="entry name" value="Cu-R_CopD_dom"/>
</dbReference>
<keyword evidence="2" id="KW-1003">Cell membrane</keyword>
<dbReference type="GO" id="GO:0005886">
    <property type="term" value="C:plasma membrane"/>
    <property type="evidence" value="ECO:0007669"/>
    <property type="project" value="UniProtKB-SubCell"/>
</dbReference>
<evidence type="ECO:0000256" key="1">
    <source>
        <dbReference type="ARBA" id="ARBA00004651"/>
    </source>
</evidence>
<evidence type="ECO:0000259" key="7">
    <source>
        <dbReference type="Pfam" id="PF05425"/>
    </source>
</evidence>
<feature type="transmembrane region" description="Helical" evidence="6">
    <location>
        <begin position="55"/>
        <end position="78"/>
    </location>
</feature>
<evidence type="ECO:0000256" key="5">
    <source>
        <dbReference type="ARBA" id="ARBA00023136"/>
    </source>
</evidence>
<dbReference type="AlphaFoldDB" id="A0AAX4NFZ9"/>
<accession>A0AAX4NFZ9</accession>
<comment type="subcellular location">
    <subcellularLocation>
        <location evidence="1">Cell membrane</location>
        <topology evidence="1">Multi-pass membrane protein</topology>
    </subcellularLocation>
</comment>
<dbReference type="PANTHER" id="PTHR34820">
    <property type="entry name" value="INNER MEMBRANE PROTEIN YEBZ"/>
    <property type="match status" value="1"/>
</dbReference>
<keyword evidence="3 6" id="KW-0812">Transmembrane</keyword>
<dbReference type="PANTHER" id="PTHR34820:SF4">
    <property type="entry name" value="INNER MEMBRANE PROTEIN YEBZ"/>
    <property type="match status" value="1"/>
</dbReference>
<organism evidence="8 9">
    <name type="scientific">Oxyplasma meridianum</name>
    <dbReference type="NCBI Taxonomy" id="3073602"/>
    <lineage>
        <taxon>Archaea</taxon>
        <taxon>Methanobacteriati</taxon>
        <taxon>Thermoplasmatota</taxon>
        <taxon>Thermoplasmata</taxon>
        <taxon>Thermoplasmatales</taxon>
        <taxon>Thermoplasmataceae</taxon>
        <taxon>Oxyplasma</taxon>
    </lineage>
</organism>
<evidence type="ECO:0000313" key="8">
    <source>
        <dbReference type="EMBL" id="WYX99634.1"/>
    </source>
</evidence>